<feature type="region of interest" description="Disordered" evidence="1">
    <location>
        <begin position="159"/>
        <end position="191"/>
    </location>
</feature>
<dbReference type="RefSeq" id="WP_188942210.1">
    <property type="nucleotide sequence ID" value="NZ_BMNA01000004.1"/>
</dbReference>
<dbReference type="AlphaFoldDB" id="A0A917T242"/>
<dbReference type="SUPFAM" id="SSF82171">
    <property type="entry name" value="DPP6 N-terminal domain-like"/>
    <property type="match status" value="1"/>
</dbReference>
<keyword evidence="3" id="KW-1185">Reference proteome</keyword>
<dbReference type="Gene3D" id="2.120.10.30">
    <property type="entry name" value="TolB, C-terminal domain"/>
    <property type="match status" value="1"/>
</dbReference>
<accession>A0A917T242</accession>
<dbReference type="EMBL" id="BMNA01000004">
    <property type="protein sequence ID" value="GGM05607.1"/>
    <property type="molecule type" value="Genomic_DNA"/>
</dbReference>
<reference evidence="2" key="1">
    <citation type="journal article" date="2014" name="Int. J. Syst. Evol. Microbiol.">
        <title>Complete genome sequence of Corynebacterium casei LMG S-19264T (=DSM 44701T), isolated from a smear-ripened cheese.</title>
        <authorList>
            <consortium name="US DOE Joint Genome Institute (JGI-PGF)"/>
            <person name="Walter F."/>
            <person name="Albersmeier A."/>
            <person name="Kalinowski J."/>
            <person name="Ruckert C."/>
        </authorList>
    </citation>
    <scope>NUCLEOTIDE SEQUENCE</scope>
    <source>
        <strain evidence="2">CGMCC 4.7308</strain>
    </source>
</reference>
<proteinExistence type="predicted"/>
<gene>
    <name evidence="2" type="ORF">GCM10011594_27270</name>
</gene>
<evidence type="ECO:0000313" key="2">
    <source>
        <dbReference type="EMBL" id="GGM05607.1"/>
    </source>
</evidence>
<evidence type="ECO:0000256" key="1">
    <source>
        <dbReference type="SAM" id="MobiDB-lite"/>
    </source>
</evidence>
<dbReference type="Gene3D" id="2.130.10.10">
    <property type="entry name" value="YVTN repeat-like/Quinoprotein amine dehydrogenase"/>
    <property type="match status" value="1"/>
</dbReference>
<comment type="caution">
    <text evidence="2">The sequence shown here is derived from an EMBL/GenBank/DDBJ whole genome shotgun (WGS) entry which is preliminary data.</text>
</comment>
<sequence>MGWSRRRERAGSAAARRASRLASWLASGLILAGCTTGGTPAAAPLRLGPLSAVHAVVAPGTALAAGTALLAVSPDGTGRAVVDAGGAVCVRRVHGGSVGCVPTGASPGRLSAAFSPDSRTLAVGLDLTGAAAGRVWTVDTGTGAVTPVPAVAGVAARRTTAAPSATPRGSAVAGTSTAPRPTSAAPPAGTPADAYRSGAAWVAMAWNVADGHLVLLNLLVSDAGPSVRVVDLDPVTAVPRLLGTVTRANQGVGPVMAVRGDTLLVQVYVADRTRPDLATVDLASGAVRDLGQIGSPDTTAVPYDVAPDGRTALVGSAGLAPSGPPGLLDLSTGRLTAIPGLTGTFVAGGYAPDGTAVAAVTAGGTAPVQLWLAGTDGSRGRGVAGTVGQVRSGARLCWSPVQVVAVCGAPPGSAATTGPGAAPPAWVLRG</sequence>
<name>A0A917T242_9ACTN</name>
<reference evidence="2" key="2">
    <citation type="submission" date="2020-09" db="EMBL/GenBank/DDBJ databases">
        <authorList>
            <person name="Sun Q."/>
            <person name="Zhou Y."/>
        </authorList>
    </citation>
    <scope>NUCLEOTIDE SEQUENCE</scope>
    <source>
        <strain evidence="2">CGMCC 4.7308</strain>
    </source>
</reference>
<dbReference type="InterPro" id="IPR011042">
    <property type="entry name" value="6-blade_b-propeller_TolB-like"/>
</dbReference>
<evidence type="ECO:0000313" key="3">
    <source>
        <dbReference type="Proteomes" id="UP000655208"/>
    </source>
</evidence>
<dbReference type="PROSITE" id="PS51257">
    <property type="entry name" value="PROKAR_LIPOPROTEIN"/>
    <property type="match status" value="1"/>
</dbReference>
<dbReference type="InterPro" id="IPR015943">
    <property type="entry name" value="WD40/YVTN_repeat-like_dom_sf"/>
</dbReference>
<dbReference type="Proteomes" id="UP000655208">
    <property type="component" value="Unassembled WGS sequence"/>
</dbReference>
<protein>
    <submittedName>
        <fullName evidence="2">Uncharacterized protein</fullName>
    </submittedName>
</protein>
<organism evidence="2 3">
    <name type="scientific">Nakamurella endophytica</name>
    <dbReference type="NCBI Taxonomy" id="1748367"/>
    <lineage>
        <taxon>Bacteria</taxon>
        <taxon>Bacillati</taxon>
        <taxon>Actinomycetota</taxon>
        <taxon>Actinomycetes</taxon>
        <taxon>Nakamurellales</taxon>
        <taxon>Nakamurellaceae</taxon>
        <taxon>Nakamurella</taxon>
    </lineage>
</organism>